<dbReference type="InParanoid" id="E9E6C6"/>
<dbReference type="eggNOG" id="ENOG502R4GW">
    <property type="taxonomic scope" value="Eukaryota"/>
</dbReference>
<evidence type="ECO:0000313" key="4">
    <source>
        <dbReference type="EMBL" id="EFY88530.1"/>
    </source>
</evidence>
<dbReference type="PANTHER" id="PTHR47185:SF2">
    <property type="entry name" value="FUNGAL PROTEIN"/>
    <property type="match status" value="1"/>
</dbReference>
<dbReference type="InterPro" id="IPR024555">
    <property type="entry name" value="PX-associated"/>
</dbReference>
<evidence type="ECO:0000256" key="1">
    <source>
        <dbReference type="SAM" id="MobiDB-lite"/>
    </source>
</evidence>
<feature type="region of interest" description="Disordered" evidence="1">
    <location>
        <begin position="1"/>
        <end position="28"/>
    </location>
</feature>
<feature type="compositionally biased region" description="Low complexity" evidence="1">
    <location>
        <begin position="73"/>
        <end position="86"/>
    </location>
</feature>
<protein>
    <submittedName>
        <fullName evidence="4">Conserved fungal protein</fullName>
    </submittedName>
</protein>
<dbReference type="STRING" id="655827.E9E6C6"/>
<feature type="domain" description="PX" evidence="2">
    <location>
        <begin position="432"/>
        <end position="559"/>
    </location>
</feature>
<proteinExistence type="predicted"/>
<gene>
    <name evidence="4" type="ORF">MAC_05424</name>
</gene>
<evidence type="ECO:0000259" key="2">
    <source>
        <dbReference type="Pfam" id="PF12825"/>
    </source>
</evidence>
<dbReference type="InterPro" id="IPR047168">
    <property type="entry name" value="LEC1-like"/>
</dbReference>
<dbReference type="PANTHER" id="PTHR47185">
    <property type="entry name" value="PX DOMAIN-CONTAINING PROTEIN YPR097W"/>
    <property type="match status" value="1"/>
</dbReference>
<dbReference type="InterPro" id="IPR024554">
    <property type="entry name" value="LEC1-like_C"/>
</dbReference>
<dbReference type="AlphaFoldDB" id="E9E6C6"/>
<keyword evidence="5" id="KW-1185">Reference proteome</keyword>
<dbReference type="HOGENOM" id="CLU_024451_0_0_1"/>
<evidence type="ECO:0000313" key="5">
    <source>
        <dbReference type="Proteomes" id="UP000002499"/>
    </source>
</evidence>
<organism evidence="5">
    <name type="scientific">Metarhizium acridum (strain CQMa 102)</name>
    <dbReference type="NCBI Taxonomy" id="655827"/>
    <lineage>
        <taxon>Eukaryota</taxon>
        <taxon>Fungi</taxon>
        <taxon>Dikarya</taxon>
        <taxon>Ascomycota</taxon>
        <taxon>Pezizomycotina</taxon>
        <taxon>Sordariomycetes</taxon>
        <taxon>Hypocreomycetidae</taxon>
        <taxon>Hypocreales</taxon>
        <taxon>Clavicipitaceae</taxon>
        <taxon>Metarhizium</taxon>
    </lineage>
</organism>
<reference evidence="4 5" key="1">
    <citation type="journal article" date="2011" name="PLoS Genet.">
        <title>Genome sequencing and comparative transcriptomics of the model entomopathogenic fungi Metarhizium anisopliae and M. acridum.</title>
        <authorList>
            <person name="Gao Q."/>
            <person name="Jin K."/>
            <person name="Ying S.H."/>
            <person name="Zhang Y."/>
            <person name="Xiao G."/>
            <person name="Shang Y."/>
            <person name="Duan Z."/>
            <person name="Hu X."/>
            <person name="Xie X.Q."/>
            <person name="Zhou G."/>
            <person name="Peng G."/>
            <person name="Luo Z."/>
            <person name="Huang W."/>
            <person name="Wang B."/>
            <person name="Fang W."/>
            <person name="Wang S."/>
            <person name="Zhong Y."/>
            <person name="Ma L.J."/>
            <person name="St Leger R.J."/>
            <person name="Zhao G.P."/>
            <person name="Pei Y."/>
            <person name="Feng M.G."/>
            <person name="Xia Y."/>
            <person name="Wang C."/>
        </authorList>
    </citation>
    <scope>NUCLEOTIDE SEQUENCE [LARGE SCALE GENOMIC DNA]</scope>
    <source>
        <strain evidence="4 5">CQMa 102</strain>
    </source>
</reference>
<dbReference type="OMA" id="MINGMMR"/>
<accession>E9E6C6</accession>
<dbReference type="Pfam" id="PF12825">
    <property type="entry name" value="DUF3818"/>
    <property type="match status" value="2"/>
</dbReference>
<dbReference type="EMBL" id="GL698510">
    <property type="protein sequence ID" value="EFY88530.1"/>
    <property type="molecule type" value="Genomic_DNA"/>
</dbReference>
<dbReference type="Pfam" id="PF12828">
    <property type="entry name" value="PXB"/>
    <property type="match status" value="1"/>
</dbReference>
<dbReference type="OrthoDB" id="2117459at2759"/>
<feature type="domain" description="PX" evidence="2">
    <location>
        <begin position="232"/>
        <end position="415"/>
    </location>
</feature>
<sequence length="710" mass="78098">MPTDPGTARATGTATTPSAPEPATRLSHTQTRALFDILTHYETYAEISSFKTSAAITSYGFPFMKACEASTTPFATAPSTPRARTPISWFTSSEARKQSPTNGTKSLDGDDDQDIVSTSPILQLLLTRIVLPLPGVSDIPRSFWSVRVQGIMLRLGEADLSESYDKGAMGTRKTLATGTSAVIEMLGRGMLGGVDKQESSIKDAEYDHTSADDLERAWGNVIQALVYGDLVNQLFDHFVHSDDLESLSPTVEASARHNIFQFASIATLVHQIFILSPEGQYLLKLLENVHSLIPYALLKSTLRIGNAATMLSGMMRILLAKLSVTSVTNWVGLTQNADDGMNLLQRIIAAVLSWDASEFKKSAEKVEKAKDGPTDEMLRTIREHIEDTRSEHDTVREASQQNSQSIITAIFNARSPALNGLLTEAQHAQCLEYYSALLSVRDRDSITGAICRQPPDMFTQAIKDVVAAYEPMIRTVHSRVDLREHFDAFQVFLEEFIRASRPKKPHGSVEEKLASVEDYVDLLMKHRRLLYKWIHAVASQCPDIWESLRKWGNDMIVRFRKPSDPSSDIHSVLDKLFATLEPDTQSQVLEAINSHAAYLDTVNAISHARMQYLVTAADSSGGTTGGPGVYLDRWQSLLDETLITPPTQKGAVRRGKDVKHITTMGKTGLGGKRLERNVGGGGVQAPDVSVVVSALGARFRNEVRELAIKS</sequence>
<feature type="compositionally biased region" description="Low complexity" evidence="1">
    <location>
        <begin position="1"/>
        <end position="24"/>
    </location>
</feature>
<feature type="domain" description="PX-associated" evidence="3">
    <location>
        <begin position="24"/>
        <end position="188"/>
    </location>
</feature>
<dbReference type="Proteomes" id="UP000002499">
    <property type="component" value="Unassembled WGS sequence"/>
</dbReference>
<feature type="region of interest" description="Disordered" evidence="1">
    <location>
        <begin position="73"/>
        <end position="112"/>
    </location>
</feature>
<feature type="compositionally biased region" description="Polar residues" evidence="1">
    <location>
        <begin position="88"/>
        <end position="105"/>
    </location>
</feature>
<name>E9E6C6_METAQ</name>
<evidence type="ECO:0000259" key="3">
    <source>
        <dbReference type="Pfam" id="PF12828"/>
    </source>
</evidence>
<dbReference type="GO" id="GO:0035091">
    <property type="term" value="F:phosphatidylinositol binding"/>
    <property type="evidence" value="ECO:0007669"/>
    <property type="project" value="TreeGrafter"/>
</dbReference>